<organism evidence="2 3">
    <name type="scientific">Spirodela intermedia</name>
    <name type="common">Intermediate duckweed</name>
    <dbReference type="NCBI Taxonomy" id="51605"/>
    <lineage>
        <taxon>Eukaryota</taxon>
        <taxon>Viridiplantae</taxon>
        <taxon>Streptophyta</taxon>
        <taxon>Embryophyta</taxon>
        <taxon>Tracheophyta</taxon>
        <taxon>Spermatophyta</taxon>
        <taxon>Magnoliopsida</taxon>
        <taxon>Liliopsida</taxon>
        <taxon>Araceae</taxon>
        <taxon>Lemnoideae</taxon>
        <taxon>Spirodela</taxon>
    </lineage>
</organism>
<dbReference type="Pfam" id="PF04398">
    <property type="entry name" value="DUF538"/>
    <property type="match status" value="1"/>
</dbReference>
<dbReference type="PANTHER" id="PTHR31676:SF27">
    <property type="entry name" value="EXPRESSED PROTEIN"/>
    <property type="match status" value="1"/>
</dbReference>
<evidence type="ECO:0000313" key="3">
    <source>
        <dbReference type="Proteomes" id="UP000663760"/>
    </source>
</evidence>
<dbReference type="InterPro" id="IPR036758">
    <property type="entry name" value="At5g01610-like"/>
</dbReference>
<proteinExistence type="predicted"/>
<feature type="signal peptide" evidence="1">
    <location>
        <begin position="1"/>
        <end position="28"/>
    </location>
</feature>
<gene>
    <name evidence="2" type="ORF">SI8410_08011109</name>
</gene>
<dbReference type="InterPro" id="IPR007493">
    <property type="entry name" value="DUF538"/>
</dbReference>
<dbReference type="AlphaFoldDB" id="A0A7I8KS11"/>
<protein>
    <submittedName>
        <fullName evidence="2">Uncharacterized protein</fullName>
    </submittedName>
</protein>
<evidence type="ECO:0000313" key="2">
    <source>
        <dbReference type="EMBL" id="CAA7400431.1"/>
    </source>
</evidence>
<name>A0A7I8KS11_SPIIN</name>
<sequence>MAPILRRESFSLAVALLICSLAASPAAADAPTAYEMLEKYGFPKGILPEGATSYVLREDKTFEVHLGGRGDCDFAVEGGYLLNYKRKISGRLDEAAGALTELKGVSVKVLFVWFGIGEVVKGQNSLSFYVGPLSASFPLSNFEDCPRCRCGFNCSPEAAEEAAAASFADS</sequence>
<feature type="chain" id="PRO_5029465457" evidence="1">
    <location>
        <begin position="29"/>
        <end position="170"/>
    </location>
</feature>
<dbReference type="OrthoDB" id="1897482at2759"/>
<dbReference type="SUPFAM" id="SSF141562">
    <property type="entry name" value="At5g01610-like"/>
    <property type="match status" value="1"/>
</dbReference>
<reference evidence="2" key="1">
    <citation type="submission" date="2020-02" db="EMBL/GenBank/DDBJ databases">
        <authorList>
            <person name="Scholz U."/>
            <person name="Mascher M."/>
            <person name="Fiebig A."/>
        </authorList>
    </citation>
    <scope>NUCLEOTIDE SEQUENCE</scope>
</reference>
<keyword evidence="1" id="KW-0732">Signal</keyword>
<evidence type="ECO:0000256" key="1">
    <source>
        <dbReference type="SAM" id="SignalP"/>
    </source>
</evidence>
<dbReference type="EMBL" id="LR746271">
    <property type="protein sequence ID" value="CAA7400431.1"/>
    <property type="molecule type" value="Genomic_DNA"/>
</dbReference>
<dbReference type="Proteomes" id="UP000663760">
    <property type="component" value="Chromosome 8"/>
</dbReference>
<dbReference type="Gene3D" id="2.30.240.10">
    <property type="entry name" value="At5g01610-like"/>
    <property type="match status" value="1"/>
</dbReference>
<accession>A0A7I8KS11</accession>
<dbReference type="PANTHER" id="PTHR31676">
    <property type="entry name" value="T31J12.3 PROTEIN-RELATED"/>
    <property type="match status" value="1"/>
</dbReference>
<keyword evidence="3" id="KW-1185">Reference proteome</keyword>